<dbReference type="SMART" id="SM00554">
    <property type="entry name" value="FAS1"/>
    <property type="match status" value="1"/>
</dbReference>
<dbReference type="AlphaFoldDB" id="A0A2S7IQK1"/>
<sequence>MKAILLSVLAAGLLTATQTFAQQTAPVDAAKKGQIIMSAQKMIVENAVQSPGLKTFTAALKQTGVSNTLSSSGPFTVFAPTDSAFSAVPDAAQFVSAGNVTTLRKTLLHHVVTGKWTANDLQNAVNKGKGKTVLRTLTGQNLTVTKSGDQFVVADEKGHQAVVEFPDQAQKNGVVHVISAVLMPK</sequence>
<dbReference type="EMBL" id="PTRA01000001">
    <property type="protein sequence ID" value="PQA59949.1"/>
    <property type="molecule type" value="Genomic_DNA"/>
</dbReference>
<gene>
    <name evidence="3" type="ORF">C5O19_10095</name>
</gene>
<evidence type="ECO:0000313" key="3">
    <source>
        <dbReference type="EMBL" id="PQA59949.1"/>
    </source>
</evidence>
<dbReference type="Gene3D" id="2.30.180.10">
    <property type="entry name" value="FAS1 domain"/>
    <property type="match status" value="1"/>
</dbReference>
<dbReference type="OrthoDB" id="1119934at2"/>
<feature type="domain" description="FAS1" evidence="2">
    <location>
        <begin position="40"/>
        <end position="182"/>
    </location>
</feature>
<name>A0A2S7IQK1_9BACT</name>
<feature type="chain" id="PRO_5015646828" evidence="1">
    <location>
        <begin position="22"/>
        <end position="185"/>
    </location>
</feature>
<accession>A0A2S7IQK1</accession>
<dbReference type="RefSeq" id="WP_104711826.1">
    <property type="nucleotide sequence ID" value="NZ_PTRA01000001.1"/>
</dbReference>
<proteinExistence type="predicted"/>
<organism evidence="3 4">
    <name type="scientific">Siphonobacter curvatus</name>
    <dbReference type="NCBI Taxonomy" id="2094562"/>
    <lineage>
        <taxon>Bacteria</taxon>
        <taxon>Pseudomonadati</taxon>
        <taxon>Bacteroidota</taxon>
        <taxon>Cytophagia</taxon>
        <taxon>Cytophagales</taxon>
        <taxon>Cytophagaceae</taxon>
        <taxon>Siphonobacter</taxon>
    </lineage>
</organism>
<dbReference type="PANTHER" id="PTHR10900">
    <property type="entry name" value="PERIOSTIN-RELATED"/>
    <property type="match status" value="1"/>
</dbReference>
<evidence type="ECO:0000313" key="4">
    <source>
        <dbReference type="Proteomes" id="UP000239590"/>
    </source>
</evidence>
<dbReference type="InterPro" id="IPR036378">
    <property type="entry name" value="FAS1_dom_sf"/>
</dbReference>
<dbReference type="PANTHER" id="PTHR10900:SF77">
    <property type="entry name" value="FI19380P1"/>
    <property type="match status" value="1"/>
</dbReference>
<dbReference type="InterPro" id="IPR000782">
    <property type="entry name" value="FAS1_domain"/>
</dbReference>
<dbReference type="SUPFAM" id="SSF82153">
    <property type="entry name" value="FAS1 domain"/>
    <property type="match status" value="1"/>
</dbReference>
<keyword evidence="4" id="KW-1185">Reference proteome</keyword>
<protein>
    <submittedName>
        <fullName evidence="3">Fasciclin</fullName>
    </submittedName>
</protein>
<dbReference type="Proteomes" id="UP000239590">
    <property type="component" value="Unassembled WGS sequence"/>
</dbReference>
<keyword evidence="1" id="KW-0732">Signal</keyword>
<comment type="caution">
    <text evidence="3">The sequence shown here is derived from an EMBL/GenBank/DDBJ whole genome shotgun (WGS) entry which is preliminary data.</text>
</comment>
<evidence type="ECO:0000259" key="2">
    <source>
        <dbReference type="PROSITE" id="PS50213"/>
    </source>
</evidence>
<dbReference type="InterPro" id="IPR050904">
    <property type="entry name" value="Adhesion/Biosynth-related"/>
</dbReference>
<evidence type="ECO:0000256" key="1">
    <source>
        <dbReference type="SAM" id="SignalP"/>
    </source>
</evidence>
<feature type="signal peptide" evidence="1">
    <location>
        <begin position="1"/>
        <end position="21"/>
    </location>
</feature>
<dbReference type="FunFam" id="2.30.180.10:FF:000032">
    <property type="entry name" value="Fasciclin domain-containing protein, putative"/>
    <property type="match status" value="1"/>
</dbReference>
<reference evidence="4" key="1">
    <citation type="submission" date="2018-02" db="EMBL/GenBank/DDBJ databases">
        <title>Genome sequencing of Solimonas sp. HR-BB.</title>
        <authorList>
            <person name="Lee Y."/>
            <person name="Jeon C.O."/>
        </authorList>
    </citation>
    <scope>NUCLEOTIDE SEQUENCE [LARGE SCALE GENOMIC DNA]</scope>
    <source>
        <strain evidence="4">HR-U</strain>
    </source>
</reference>
<dbReference type="GO" id="GO:0005615">
    <property type="term" value="C:extracellular space"/>
    <property type="evidence" value="ECO:0007669"/>
    <property type="project" value="TreeGrafter"/>
</dbReference>
<dbReference type="PROSITE" id="PS50213">
    <property type="entry name" value="FAS1"/>
    <property type="match status" value="1"/>
</dbReference>
<dbReference type="Pfam" id="PF02469">
    <property type="entry name" value="Fasciclin"/>
    <property type="match status" value="1"/>
</dbReference>